<dbReference type="InterPro" id="IPR036812">
    <property type="entry name" value="NAD(P)_OxRdtase_dom_sf"/>
</dbReference>
<dbReference type="Proteomes" id="UP001176961">
    <property type="component" value="Unassembled WGS sequence"/>
</dbReference>
<evidence type="ECO:0000259" key="1">
    <source>
        <dbReference type="Pfam" id="PF00248"/>
    </source>
</evidence>
<keyword evidence="3" id="KW-1185">Reference proteome</keyword>
<accession>A0AA36DNE4</accession>
<feature type="non-terminal residue" evidence="2">
    <location>
        <position position="1"/>
    </location>
</feature>
<dbReference type="InterPro" id="IPR023210">
    <property type="entry name" value="NADP_OxRdtase_dom"/>
</dbReference>
<dbReference type="InterPro" id="IPR020471">
    <property type="entry name" value="AKR"/>
</dbReference>
<organism evidence="2 3">
    <name type="scientific">Cylicocyclus nassatus</name>
    <name type="common">Nematode worm</name>
    <dbReference type="NCBI Taxonomy" id="53992"/>
    <lineage>
        <taxon>Eukaryota</taxon>
        <taxon>Metazoa</taxon>
        <taxon>Ecdysozoa</taxon>
        <taxon>Nematoda</taxon>
        <taxon>Chromadorea</taxon>
        <taxon>Rhabditida</taxon>
        <taxon>Rhabditina</taxon>
        <taxon>Rhabditomorpha</taxon>
        <taxon>Strongyloidea</taxon>
        <taxon>Strongylidae</taxon>
        <taxon>Cylicocyclus</taxon>
    </lineage>
</organism>
<proteinExistence type="predicted"/>
<comment type="caution">
    <text evidence="2">The sequence shown here is derived from an EMBL/GenBank/DDBJ whole genome shotgun (WGS) entry which is preliminary data.</text>
</comment>
<dbReference type="AlphaFoldDB" id="A0AA36DNE4"/>
<protein>
    <recommendedName>
        <fullName evidence="1">NADP-dependent oxidoreductase domain-containing protein</fullName>
    </recommendedName>
</protein>
<name>A0AA36DNE4_CYLNA</name>
<dbReference type="EMBL" id="CATQJL010000001">
    <property type="protein sequence ID" value="CAJ0589754.1"/>
    <property type="molecule type" value="Genomic_DNA"/>
</dbReference>
<gene>
    <name evidence="2" type="ORF">CYNAS_LOCUS1737</name>
</gene>
<sequence>MPFQRAKDSFAFAFINDMQVPVEIDHLDTWRALEKLVDLGKLKAIGLSNFNVKQLQNIYDNARIKPANHQIECHLYWPQTEMVGLCKKLNMSVTAYSALGSRGRYAFNSNRVLPEGDPLTNPVVKKLAGKYRKTPAQISLRHLIQRGIIVIPKSVN</sequence>
<feature type="domain" description="NADP-dependent oxidoreductase" evidence="1">
    <location>
        <begin position="21"/>
        <end position="155"/>
    </location>
</feature>
<reference evidence="2" key="1">
    <citation type="submission" date="2023-07" db="EMBL/GenBank/DDBJ databases">
        <authorList>
            <consortium name="CYATHOMIX"/>
        </authorList>
    </citation>
    <scope>NUCLEOTIDE SEQUENCE</scope>
    <source>
        <strain evidence="2">N/A</strain>
    </source>
</reference>
<dbReference type="PANTHER" id="PTHR11732">
    <property type="entry name" value="ALDO/KETO REDUCTASE"/>
    <property type="match status" value="1"/>
</dbReference>
<evidence type="ECO:0000313" key="3">
    <source>
        <dbReference type="Proteomes" id="UP001176961"/>
    </source>
</evidence>
<dbReference type="Pfam" id="PF00248">
    <property type="entry name" value="Aldo_ket_red"/>
    <property type="match status" value="1"/>
</dbReference>
<evidence type="ECO:0000313" key="2">
    <source>
        <dbReference type="EMBL" id="CAJ0589754.1"/>
    </source>
</evidence>
<dbReference type="SUPFAM" id="SSF51430">
    <property type="entry name" value="NAD(P)-linked oxidoreductase"/>
    <property type="match status" value="1"/>
</dbReference>
<dbReference type="PRINTS" id="PR00069">
    <property type="entry name" value="ALDKETRDTASE"/>
</dbReference>
<dbReference type="Gene3D" id="3.20.20.100">
    <property type="entry name" value="NADP-dependent oxidoreductase domain"/>
    <property type="match status" value="1"/>
</dbReference>
<dbReference type="GO" id="GO:0016491">
    <property type="term" value="F:oxidoreductase activity"/>
    <property type="evidence" value="ECO:0007669"/>
    <property type="project" value="InterPro"/>
</dbReference>